<protein>
    <submittedName>
        <fullName evidence="4">Ribonuclease h protein</fullName>
    </submittedName>
</protein>
<evidence type="ECO:0000259" key="2">
    <source>
        <dbReference type="Pfam" id="PF13966"/>
    </source>
</evidence>
<evidence type="ECO:0000313" key="5">
    <source>
        <dbReference type="Proteomes" id="UP000237347"/>
    </source>
</evidence>
<keyword evidence="5" id="KW-1185">Reference proteome</keyword>
<reference evidence="4 5" key="2">
    <citation type="journal article" date="2018" name="Sci. Data">
        <title>The draft genome sequence of cork oak.</title>
        <authorList>
            <person name="Ramos A.M."/>
            <person name="Usie A."/>
            <person name="Barbosa P."/>
            <person name="Barros P.M."/>
            <person name="Capote T."/>
            <person name="Chaves I."/>
            <person name="Simoes F."/>
            <person name="Abreu I."/>
            <person name="Carrasquinho I."/>
            <person name="Faro C."/>
            <person name="Guimaraes J.B."/>
            <person name="Mendonca D."/>
            <person name="Nobrega F."/>
            <person name="Rodrigues L."/>
            <person name="Saibo N.J.M."/>
            <person name="Varela M.C."/>
            <person name="Egas C."/>
            <person name="Matos J."/>
            <person name="Miguel C.M."/>
            <person name="Oliveira M.M."/>
            <person name="Ricardo C.P."/>
            <person name="Goncalves S."/>
        </authorList>
    </citation>
    <scope>NUCLEOTIDE SEQUENCE [LARGE SCALE GENOMIC DNA]</scope>
    <source>
        <strain evidence="5">cv. HL8</strain>
        <strain evidence="4">HL8</strain>
    </source>
</reference>
<feature type="domain" description="Reverse transcriptase zinc-binding" evidence="2">
    <location>
        <begin position="31"/>
        <end position="89"/>
    </location>
</feature>
<evidence type="ECO:0000313" key="4">
    <source>
        <dbReference type="EMBL" id="KAK7835438.1"/>
    </source>
</evidence>
<accession>A0AAW0K945</accession>
<dbReference type="Pfam" id="PF13966">
    <property type="entry name" value="zf-RVT"/>
    <property type="match status" value="1"/>
</dbReference>
<dbReference type="AlphaFoldDB" id="A0AAW0K945"/>
<dbReference type="SUPFAM" id="SSF53098">
    <property type="entry name" value="Ribonuclease H-like"/>
    <property type="match status" value="1"/>
</dbReference>
<reference evidence="4" key="3">
    <citation type="submission" date="2023-07" db="EMBL/GenBank/DDBJ databases">
        <title>An improved reference 1 genome and first organelle genomes of Quercus suber.</title>
        <authorList>
            <consortium name="Genosuber Consortium"/>
            <person name="Usie A."/>
            <person name="Serra O."/>
            <person name="Barros P."/>
        </authorList>
    </citation>
    <scope>NUCLEOTIDE SEQUENCE</scope>
    <source>
        <strain evidence="4">HL8</strain>
        <tissue evidence="4">Leaves</tissue>
    </source>
</reference>
<dbReference type="InterPro" id="IPR012337">
    <property type="entry name" value="RNaseH-like_sf"/>
</dbReference>
<feature type="domain" description="RNase H type-1" evidence="1">
    <location>
        <begin position="203"/>
        <end position="260"/>
    </location>
</feature>
<dbReference type="Pfam" id="PF13456">
    <property type="entry name" value="RVT_3"/>
    <property type="match status" value="1"/>
</dbReference>
<comment type="caution">
    <text evidence="4">The sequence shown here is derived from an EMBL/GenBank/DDBJ whole genome shotgun (WGS) entry which is preliminary data.</text>
</comment>
<organism evidence="4 5">
    <name type="scientific">Quercus suber</name>
    <name type="common">Cork oak</name>
    <dbReference type="NCBI Taxonomy" id="58331"/>
    <lineage>
        <taxon>Eukaryota</taxon>
        <taxon>Viridiplantae</taxon>
        <taxon>Streptophyta</taxon>
        <taxon>Embryophyta</taxon>
        <taxon>Tracheophyta</taxon>
        <taxon>Spermatophyta</taxon>
        <taxon>Magnoliopsida</taxon>
        <taxon>eudicotyledons</taxon>
        <taxon>Gunneridae</taxon>
        <taxon>Pentapetalae</taxon>
        <taxon>rosids</taxon>
        <taxon>fabids</taxon>
        <taxon>Fagales</taxon>
        <taxon>Fagaceae</taxon>
        <taxon>Quercus</taxon>
    </lineage>
</organism>
<dbReference type="Proteomes" id="UP000237347">
    <property type="component" value="Unassembled WGS sequence"/>
</dbReference>
<dbReference type="EMBL" id="PKMF04000372">
    <property type="protein sequence ID" value="KAK7835438.1"/>
    <property type="molecule type" value="Genomic_DNA"/>
</dbReference>
<dbReference type="InterPro" id="IPR002156">
    <property type="entry name" value="RNaseH_domain"/>
</dbReference>
<dbReference type="InterPro" id="IPR036397">
    <property type="entry name" value="RNaseH_sf"/>
</dbReference>
<dbReference type="PANTHER" id="PTHR47723">
    <property type="entry name" value="OS05G0353850 PROTEIN"/>
    <property type="match status" value="1"/>
</dbReference>
<evidence type="ECO:0000313" key="3">
    <source>
        <dbReference type="EMBL" id="KAK7835422.1"/>
    </source>
</evidence>
<dbReference type="EMBL" id="PKMF04000372">
    <property type="protein sequence ID" value="KAK7835422.1"/>
    <property type="molecule type" value="Genomic_DNA"/>
</dbReference>
<dbReference type="InterPro" id="IPR026960">
    <property type="entry name" value="RVT-Znf"/>
</dbReference>
<name>A0AAW0K945_QUESU</name>
<gene>
    <name evidence="4" type="ORF">CFP56_023521</name>
    <name evidence="3" type="ORF">CFP56_023522</name>
</gene>
<dbReference type="GO" id="GO:0004523">
    <property type="term" value="F:RNA-DNA hybrid ribonuclease activity"/>
    <property type="evidence" value="ECO:0007669"/>
    <property type="project" value="InterPro"/>
</dbReference>
<sequence>MVASGVDRISWASSPNGEFDLKEAYKLVCETTVPKIKCFLWQCLHKSIPSREFLIARGLNIPLSCPLGYNEVESIIHILRDCPQARAFWDSFSPPLPPNIFYGTNLLDWLRINCTSHQRSSFNIPWSYLFPFSVWCLWLRRNKVIFRESSTCKSVMKETISKATEFAFLGVNERARHPQTIIQVQWFSPLQRWFKLNTDRSSSGNLGRVGGGGIIRNSHGECVNGFARAIGYTTSVAAELWALWDGINLCIDLNLINVII</sequence>
<dbReference type="PANTHER" id="PTHR47723:SF19">
    <property type="entry name" value="POLYNUCLEOTIDYL TRANSFERASE, RIBONUCLEASE H-LIKE SUPERFAMILY PROTEIN"/>
    <property type="match status" value="1"/>
</dbReference>
<evidence type="ECO:0000259" key="1">
    <source>
        <dbReference type="Pfam" id="PF13456"/>
    </source>
</evidence>
<proteinExistence type="predicted"/>
<dbReference type="Gene3D" id="3.30.420.10">
    <property type="entry name" value="Ribonuclease H-like superfamily/Ribonuclease H"/>
    <property type="match status" value="1"/>
</dbReference>
<dbReference type="InterPro" id="IPR053151">
    <property type="entry name" value="RNase_H-like"/>
</dbReference>
<reference evidence="4" key="1">
    <citation type="submission" date="2017-12" db="EMBL/GenBank/DDBJ databases">
        <authorList>
            <person name="Barbosa P."/>
            <person name="Usie A."/>
            <person name="Ramos A.M."/>
        </authorList>
    </citation>
    <scope>NUCLEOTIDE SEQUENCE</scope>
    <source>
        <strain evidence="4">HL8</strain>
        <tissue evidence="4">Leaves</tissue>
    </source>
</reference>
<dbReference type="GO" id="GO:0003676">
    <property type="term" value="F:nucleic acid binding"/>
    <property type="evidence" value="ECO:0007669"/>
    <property type="project" value="InterPro"/>
</dbReference>